<comment type="caution">
    <text evidence="2">The sequence shown here is derived from an EMBL/GenBank/DDBJ whole genome shotgun (WGS) entry which is preliminary data.</text>
</comment>
<gene>
    <name evidence="2" type="ORF">K7432_010978</name>
</gene>
<feature type="compositionally biased region" description="Acidic residues" evidence="1">
    <location>
        <begin position="1"/>
        <end position="44"/>
    </location>
</feature>
<evidence type="ECO:0000256" key="1">
    <source>
        <dbReference type="SAM" id="MobiDB-lite"/>
    </source>
</evidence>
<keyword evidence="3" id="KW-1185">Reference proteome</keyword>
<organism evidence="2 3">
    <name type="scientific">Basidiobolus ranarum</name>
    <dbReference type="NCBI Taxonomy" id="34480"/>
    <lineage>
        <taxon>Eukaryota</taxon>
        <taxon>Fungi</taxon>
        <taxon>Fungi incertae sedis</taxon>
        <taxon>Zoopagomycota</taxon>
        <taxon>Entomophthoromycotina</taxon>
        <taxon>Basidiobolomycetes</taxon>
        <taxon>Basidiobolales</taxon>
        <taxon>Basidiobolaceae</taxon>
        <taxon>Basidiobolus</taxon>
    </lineage>
</organism>
<proteinExistence type="predicted"/>
<sequence>YSDDDSEDEYHDEDEEEELADQELPEEVEFQDEEDLNYDAEEDPSFTRNKRKLISRQKGRKKQKQNGQTPPKRKKRNQVMSDSDDEYQEASLNVRQRGNERRNTRSKRGQATSVDESEIQDFEFDSVNPHTGNDDLNESTPRRPRRGRAFVVDDED</sequence>
<protein>
    <submittedName>
        <fullName evidence="2">Uncharacterized protein</fullName>
    </submittedName>
</protein>
<name>A0ABR2VUP1_9FUNG</name>
<feature type="region of interest" description="Disordered" evidence="1">
    <location>
        <begin position="1"/>
        <end position="156"/>
    </location>
</feature>
<dbReference type="Proteomes" id="UP001479436">
    <property type="component" value="Unassembled WGS sequence"/>
</dbReference>
<reference evidence="2 3" key="1">
    <citation type="submission" date="2023-04" db="EMBL/GenBank/DDBJ databases">
        <title>Genome of Basidiobolus ranarum AG-B5.</title>
        <authorList>
            <person name="Stajich J.E."/>
            <person name="Carter-House D."/>
            <person name="Gryganskyi A."/>
        </authorList>
    </citation>
    <scope>NUCLEOTIDE SEQUENCE [LARGE SCALE GENOMIC DNA]</scope>
    <source>
        <strain evidence="2 3">AG-B5</strain>
    </source>
</reference>
<dbReference type="EMBL" id="JASJQH010007679">
    <property type="protein sequence ID" value="KAK9702980.1"/>
    <property type="molecule type" value="Genomic_DNA"/>
</dbReference>
<feature type="non-terminal residue" evidence="2">
    <location>
        <position position="1"/>
    </location>
</feature>
<feature type="compositionally biased region" description="Acidic residues" evidence="1">
    <location>
        <begin position="115"/>
        <end position="124"/>
    </location>
</feature>
<evidence type="ECO:0000313" key="2">
    <source>
        <dbReference type="EMBL" id="KAK9702980.1"/>
    </source>
</evidence>
<feature type="compositionally biased region" description="Basic residues" evidence="1">
    <location>
        <begin position="48"/>
        <end position="64"/>
    </location>
</feature>
<evidence type="ECO:0000313" key="3">
    <source>
        <dbReference type="Proteomes" id="UP001479436"/>
    </source>
</evidence>
<accession>A0ABR2VUP1</accession>